<dbReference type="SUPFAM" id="SSF52540">
    <property type="entry name" value="P-loop containing nucleoside triphosphate hydrolases"/>
    <property type="match status" value="1"/>
</dbReference>
<dbReference type="GO" id="GO:0089705">
    <property type="term" value="P:protein localization to outer membrane"/>
    <property type="evidence" value="ECO:0007669"/>
    <property type="project" value="UniProtKB-ARBA"/>
</dbReference>
<proteinExistence type="inferred from homology"/>
<dbReference type="PANTHER" id="PTHR42798">
    <property type="entry name" value="LIPOPROTEIN-RELEASING SYSTEM ATP-BINDING PROTEIN LOLD"/>
    <property type="match status" value="1"/>
</dbReference>
<dbReference type="InterPro" id="IPR003593">
    <property type="entry name" value="AAA+_ATPase"/>
</dbReference>
<dbReference type="GO" id="GO:0016887">
    <property type="term" value="F:ATP hydrolysis activity"/>
    <property type="evidence" value="ECO:0007669"/>
    <property type="project" value="InterPro"/>
</dbReference>
<name>A0A4V3DGQ4_9GAMM</name>
<comment type="similarity">
    <text evidence="1">Belongs to the ABC transporter superfamily.</text>
</comment>
<dbReference type="Pfam" id="PF00005">
    <property type="entry name" value="ABC_tran"/>
    <property type="match status" value="1"/>
</dbReference>
<evidence type="ECO:0000256" key="5">
    <source>
        <dbReference type="ARBA" id="ARBA00022840"/>
    </source>
</evidence>
<dbReference type="Gene3D" id="3.40.50.300">
    <property type="entry name" value="P-loop containing nucleotide triphosphate hydrolases"/>
    <property type="match status" value="1"/>
</dbReference>
<keyword evidence="3" id="KW-1003">Cell membrane</keyword>
<evidence type="ECO:0000256" key="2">
    <source>
        <dbReference type="ARBA" id="ARBA00022448"/>
    </source>
</evidence>
<dbReference type="AlphaFoldDB" id="A0A4V3DGQ4"/>
<dbReference type="FunFam" id="3.40.50.300:FF:000230">
    <property type="entry name" value="Lipoprotein-releasing system ATP-binding protein LolD"/>
    <property type="match status" value="1"/>
</dbReference>
<dbReference type="InterPro" id="IPR003439">
    <property type="entry name" value="ABC_transporter-like_ATP-bd"/>
</dbReference>
<dbReference type="SMART" id="SM00382">
    <property type="entry name" value="AAA"/>
    <property type="match status" value="1"/>
</dbReference>
<dbReference type="InterPro" id="IPR017871">
    <property type="entry name" value="ABC_transporter-like_CS"/>
</dbReference>
<evidence type="ECO:0000259" key="8">
    <source>
        <dbReference type="PROSITE" id="PS50893"/>
    </source>
</evidence>
<keyword evidence="2" id="KW-0813">Transport</keyword>
<reference evidence="9 10" key="1">
    <citation type="submission" date="2019-03" db="EMBL/GenBank/DDBJ databases">
        <title>Genomic Encyclopedia of Type Strains, Phase IV (KMG-IV): sequencing the most valuable type-strain genomes for metagenomic binning, comparative biology and taxonomic classification.</title>
        <authorList>
            <person name="Goeker M."/>
        </authorList>
    </citation>
    <scope>NUCLEOTIDE SEQUENCE [LARGE SCALE GENOMIC DNA]</scope>
    <source>
        <strain evidence="9 10">DSM 5604</strain>
    </source>
</reference>
<keyword evidence="7" id="KW-0472">Membrane</keyword>
<keyword evidence="6" id="KW-1278">Translocase</keyword>
<sequence length="228" mass="25174">MSDVVLQSKGLSKQYRDGKRDVQVFDDIDFELCKGEAVAIVGSSGSGKTTLLNLLAGLDKASHGDVEIDGISWHSLGDSKRSKLRNEKLGFVYQFHHLLPEFSALENVMMPLLIAGKKASDAKGVASKLLQDVGLSERLSHRPSQLSGGERQRVAIARALAHNPACVLMDEPTGNLDETTSQEIQDLILRLKVEKEMAFLIVTHDEKMLSWMDRAYRLSAKTLNQITD</sequence>
<gene>
    <name evidence="9" type="ORF">C8D85_0652</name>
</gene>
<evidence type="ECO:0000313" key="10">
    <source>
        <dbReference type="Proteomes" id="UP000295729"/>
    </source>
</evidence>
<dbReference type="Proteomes" id="UP000295729">
    <property type="component" value="Unassembled WGS sequence"/>
</dbReference>
<evidence type="ECO:0000256" key="3">
    <source>
        <dbReference type="ARBA" id="ARBA00022475"/>
    </source>
</evidence>
<dbReference type="PROSITE" id="PS00211">
    <property type="entry name" value="ABC_TRANSPORTER_1"/>
    <property type="match status" value="1"/>
</dbReference>
<evidence type="ECO:0000256" key="4">
    <source>
        <dbReference type="ARBA" id="ARBA00022741"/>
    </source>
</evidence>
<dbReference type="PANTHER" id="PTHR42798:SF2">
    <property type="entry name" value="ABC TRANSPORTER ATP-BINDING PROTEIN MG467-RELATED"/>
    <property type="match status" value="1"/>
</dbReference>
<dbReference type="InterPro" id="IPR017911">
    <property type="entry name" value="MacB-like_ATP-bd"/>
</dbReference>
<comment type="caution">
    <text evidence="9">The sequence shown here is derived from an EMBL/GenBank/DDBJ whole genome shotgun (WGS) entry which is preliminary data.</text>
</comment>
<dbReference type="OrthoDB" id="9801477at2"/>
<dbReference type="PROSITE" id="PS50893">
    <property type="entry name" value="ABC_TRANSPORTER_2"/>
    <property type="match status" value="1"/>
</dbReference>
<evidence type="ECO:0000256" key="7">
    <source>
        <dbReference type="ARBA" id="ARBA00023136"/>
    </source>
</evidence>
<protein>
    <submittedName>
        <fullName evidence="9">Lipoprotein-releasing system ATP-binding protein</fullName>
    </submittedName>
</protein>
<dbReference type="CDD" id="cd03255">
    <property type="entry name" value="ABC_MJ0796_LolCDE_FtsE"/>
    <property type="match status" value="1"/>
</dbReference>
<keyword evidence="10" id="KW-1185">Reference proteome</keyword>
<dbReference type="EMBL" id="SNZA01000001">
    <property type="protein sequence ID" value="TDR15291.1"/>
    <property type="molecule type" value="Genomic_DNA"/>
</dbReference>
<accession>A0A4V3DGQ4</accession>
<dbReference type="GO" id="GO:0005524">
    <property type="term" value="F:ATP binding"/>
    <property type="evidence" value="ECO:0007669"/>
    <property type="project" value="UniProtKB-KW"/>
</dbReference>
<evidence type="ECO:0000256" key="1">
    <source>
        <dbReference type="ARBA" id="ARBA00005417"/>
    </source>
</evidence>
<keyword evidence="9" id="KW-0449">Lipoprotein</keyword>
<dbReference type="RefSeq" id="WP_133559912.1">
    <property type="nucleotide sequence ID" value="NZ_SNZA01000001.1"/>
</dbReference>
<feature type="domain" description="ABC transporter" evidence="8">
    <location>
        <begin position="6"/>
        <end position="226"/>
    </location>
</feature>
<keyword evidence="4" id="KW-0547">Nucleotide-binding</keyword>
<dbReference type="GO" id="GO:0044874">
    <property type="term" value="P:lipoprotein localization to outer membrane"/>
    <property type="evidence" value="ECO:0007669"/>
    <property type="project" value="UniProtKB-ARBA"/>
</dbReference>
<evidence type="ECO:0000256" key="6">
    <source>
        <dbReference type="ARBA" id="ARBA00022967"/>
    </source>
</evidence>
<dbReference type="InterPro" id="IPR027417">
    <property type="entry name" value="P-loop_NTPase"/>
</dbReference>
<organism evidence="9 10">
    <name type="scientific">Marinomonas communis</name>
    <dbReference type="NCBI Taxonomy" id="28254"/>
    <lineage>
        <taxon>Bacteria</taxon>
        <taxon>Pseudomonadati</taxon>
        <taxon>Pseudomonadota</taxon>
        <taxon>Gammaproteobacteria</taxon>
        <taxon>Oceanospirillales</taxon>
        <taxon>Oceanospirillaceae</taxon>
        <taxon>Marinomonas</taxon>
    </lineage>
</organism>
<keyword evidence="5 9" id="KW-0067">ATP-binding</keyword>
<evidence type="ECO:0000313" key="9">
    <source>
        <dbReference type="EMBL" id="TDR15291.1"/>
    </source>
</evidence>